<evidence type="ECO:0000256" key="1">
    <source>
        <dbReference type="ARBA" id="ARBA00022516"/>
    </source>
</evidence>
<evidence type="ECO:0000259" key="6">
    <source>
        <dbReference type="Pfam" id="PF13720"/>
    </source>
</evidence>
<dbReference type="Proteomes" id="UP000293865">
    <property type="component" value="Unassembled WGS sequence"/>
</dbReference>
<keyword evidence="8" id="KW-1185">Reference proteome</keyword>
<dbReference type="EMBL" id="SDPN01000007">
    <property type="protein sequence ID" value="RXZ72061.1"/>
    <property type="molecule type" value="Genomic_DNA"/>
</dbReference>
<keyword evidence="4" id="KW-0443">Lipid metabolism</keyword>
<organism evidence="7 8">
    <name type="scientific">Agromyces albus</name>
    <dbReference type="NCBI Taxonomy" id="205332"/>
    <lineage>
        <taxon>Bacteria</taxon>
        <taxon>Bacillati</taxon>
        <taxon>Actinomycetota</taxon>
        <taxon>Actinomycetes</taxon>
        <taxon>Micrococcales</taxon>
        <taxon>Microbacteriaceae</taxon>
        <taxon>Agromyces</taxon>
    </lineage>
</organism>
<evidence type="ECO:0000256" key="5">
    <source>
        <dbReference type="ARBA" id="ARBA00023315"/>
    </source>
</evidence>
<accession>A0A4Q2L6Z3</accession>
<dbReference type="Pfam" id="PF13720">
    <property type="entry name" value="Acetyltransf_11"/>
    <property type="match status" value="1"/>
</dbReference>
<dbReference type="GO" id="GO:0009245">
    <property type="term" value="P:lipid A biosynthetic process"/>
    <property type="evidence" value="ECO:0007669"/>
    <property type="project" value="UniProtKB-KW"/>
</dbReference>
<reference evidence="7 8" key="1">
    <citation type="submission" date="2019-01" db="EMBL/GenBank/DDBJ databases">
        <title>Agromyces.</title>
        <authorList>
            <person name="Li J."/>
        </authorList>
    </citation>
    <scope>NUCLEOTIDE SEQUENCE [LARGE SCALE GENOMIC DNA]</scope>
    <source>
        <strain evidence="7 8">DSM 15934</strain>
    </source>
</reference>
<dbReference type="GO" id="GO:0016020">
    <property type="term" value="C:membrane"/>
    <property type="evidence" value="ECO:0007669"/>
    <property type="project" value="GOC"/>
</dbReference>
<dbReference type="InterPro" id="IPR010137">
    <property type="entry name" value="Lipid_A_LpxA"/>
</dbReference>
<dbReference type="PANTHER" id="PTHR43480">
    <property type="entry name" value="ACYL-[ACYL-CARRIER-PROTEIN]--UDP-N-ACETYLGLUCOSAMINE O-ACYLTRANSFERASE"/>
    <property type="match status" value="1"/>
</dbReference>
<keyword evidence="5 7" id="KW-0012">Acyltransferase</keyword>
<evidence type="ECO:0000313" key="7">
    <source>
        <dbReference type="EMBL" id="RXZ72061.1"/>
    </source>
</evidence>
<keyword evidence="3 7" id="KW-0808">Transferase</keyword>
<keyword evidence="2" id="KW-0441">Lipid A biosynthesis</keyword>
<evidence type="ECO:0000256" key="4">
    <source>
        <dbReference type="ARBA" id="ARBA00023098"/>
    </source>
</evidence>
<evidence type="ECO:0000256" key="3">
    <source>
        <dbReference type="ARBA" id="ARBA00022679"/>
    </source>
</evidence>
<dbReference type="Gene3D" id="2.160.10.10">
    <property type="entry name" value="Hexapeptide repeat proteins"/>
    <property type="match status" value="1"/>
</dbReference>
<evidence type="ECO:0000313" key="8">
    <source>
        <dbReference type="Proteomes" id="UP000293865"/>
    </source>
</evidence>
<name>A0A4Q2L6Z3_9MICO</name>
<feature type="domain" description="UDP N-acetylglucosamine O-acyltransferase C-terminal" evidence="6">
    <location>
        <begin position="204"/>
        <end position="244"/>
    </location>
</feature>
<evidence type="ECO:0000256" key="2">
    <source>
        <dbReference type="ARBA" id="ARBA00022556"/>
    </source>
</evidence>
<keyword evidence="1" id="KW-0444">Lipid biosynthesis</keyword>
<proteinExistence type="predicted"/>
<dbReference type="PANTHER" id="PTHR43480:SF1">
    <property type="entry name" value="ACYL-[ACYL-CARRIER-PROTEIN]--UDP-N-ACETYLGLUCOSAMINE O-ACYLTRANSFERASE, MITOCHONDRIAL-RELATED"/>
    <property type="match status" value="1"/>
</dbReference>
<comment type="caution">
    <text evidence="7">The sequence shown here is derived from an EMBL/GenBank/DDBJ whole genome shotgun (WGS) entry which is preliminary data.</text>
</comment>
<sequence>MGIIVPRGLDCNVQDAIVRESRPRYPTFSRERRADRLRKVDVNAIHPTAQLTGDVRLGSGNTIGAFAVITGPVEIGDDNWFGSGVVIGAPPEVRGFAHPTDLAGSVDAAGVRIGDRNVVREHAQIHQGSQRQTHISDDAFIMNQAYVAHDCRLDDGVTLASSVLLAGHVYIGSKANLGLGTTVHQFRSIGRGAMVGMSSVVTRDVPPFAKVFGNPATVQGANLIGMERSGVAAELVDVLRAIYEGGDVSPEVVADPELRAAVVQWASERPERPERPERGGRA</sequence>
<dbReference type="GO" id="GO:0008780">
    <property type="term" value="F:acyl-[acyl-carrier-protein]-UDP-N-acetylglucosamine O-acyltransferase activity"/>
    <property type="evidence" value="ECO:0007669"/>
    <property type="project" value="InterPro"/>
</dbReference>
<gene>
    <name evidence="7" type="ORF">ESP51_05430</name>
</gene>
<dbReference type="AlphaFoldDB" id="A0A4Q2L6Z3"/>
<dbReference type="InterPro" id="IPR029098">
    <property type="entry name" value="Acetyltransf_C"/>
</dbReference>
<protein>
    <submittedName>
        <fullName evidence="7">Acyl-ACP--UDP-N-acetylglucosamine O-acyltransferase</fullName>
    </submittedName>
</protein>
<dbReference type="OrthoDB" id="2643438at2"/>
<dbReference type="InterPro" id="IPR011004">
    <property type="entry name" value="Trimer_LpxA-like_sf"/>
</dbReference>
<dbReference type="SUPFAM" id="SSF51161">
    <property type="entry name" value="Trimeric LpxA-like enzymes"/>
    <property type="match status" value="1"/>
</dbReference>